<dbReference type="InterPro" id="IPR003004">
    <property type="entry name" value="GspF/PilC"/>
</dbReference>
<dbReference type="AlphaFoldDB" id="A0A5Y2FL88"/>
<evidence type="ECO:0000256" key="6">
    <source>
        <dbReference type="ARBA" id="ARBA00023136"/>
    </source>
</evidence>
<comment type="caution">
    <text evidence="9">The sequence shown here is derived from an EMBL/GenBank/DDBJ whole genome shotgun (WGS) entry which is preliminary data.</text>
</comment>
<proteinExistence type="inferred from homology"/>
<comment type="subcellular location">
    <subcellularLocation>
        <location evidence="1">Cell membrane</location>
        <topology evidence="1">Multi-pass membrane protein</topology>
    </subcellularLocation>
</comment>
<dbReference type="Proteomes" id="UP000839738">
    <property type="component" value="Unassembled WGS sequence"/>
</dbReference>
<evidence type="ECO:0000256" key="3">
    <source>
        <dbReference type="ARBA" id="ARBA00022475"/>
    </source>
</evidence>
<evidence type="ECO:0000256" key="1">
    <source>
        <dbReference type="ARBA" id="ARBA00004651"/>
    </source>
</evidence>
<keyword evidence="5 7" id="KW-1133">Transmembrane helix</keyword>
<comment type="similarity">
    <text evidence="2">Belongs to the GSP F family.</text>
</comment>
<feature type="domain" description="Type II secretion system protein GspF" evidence="8">
    <location>
        <begin position="65"/>
        <end position="183"/>
    </location>
</feature>
<organism evidence="9">
    <name type="scientific">Salmonella newport</name>
    <dbReference type="NCBI Taxonomy" id="108619"/>
    <lineage>
        <taxon>Bacteria</taxon>
        <taxon>Pseudomonadati</taxon>
        <taxon>Pseudomonadota</taxon>
        <taxon>Gammaproteobacteria</taxon>
        <taxon>Enterobacterales</taxon>
        <taxon>Enterobacteriaceae</taxon>
        <taxon>Salmonella</taxon>
    </lineage>
</organism>
<keyword evidence="3" id="KW-1003">Cell membrane</keyword>
<name>A0A5Y2FL88_SALNE</name>
<feature type="domain" description="Type II secretion system protein GspF" evidence="8">
    <location>
        <begin position="263"/>
        <end position="381"/>
    </location>
</feature>
<evidence type="ECO:0000256" key="7">
    <source>
        <dbReference type="SAM" id="Phobius"/>
    </source>
</evidence>
<feature type="transmembrane region" description="Helical" evidence="7">
    <location>
        <begin position="360"/>
        <end position="381"/>
    </location>
</feature>
<feature type="transmembrane region" description="Helical" evidence="7">
    <location>
        <begin position="165"/>
        <end position="187"/>
    </location>
</feature>
<evidence type="ECO:0000256" key="5">
    <source>
        <dbReference type="ARBA" id="ARBA00022989"/>
    </source>
</evidence>
<protein>
    <submittedName>
        <fullName evidence="9">General secretion pathway protein GspF</fullName>
    </submittedName>
</protein>
<dbReference type="Gene3D" id="1.20.81.30">
    <property type="entry name" value="Type II secretion system (T2SS), domain F"/>
    <property type="match status" value="2"/>
</dbReference>
<reference evidence="9" key="1">
    <citation type="submission" date="2019-03" db="EMBL/GenBank/DDBJ databases">
        <authorList>
            <person name="Ashton P.M."/>
            <person name="Dallman T."/>
            <person name="Nair S."/>
            <person name="De Pinna E."/>
            <person name="Peters T."/>
            <person name="Grant K."/>
        </authorList>
    </citation>
    <scope>NUCLEOTIDE SEQUENCE [LARGE SCALE GENOMIC DNA]</scope>
    <source>
        <strain evidence="9">161826</strain>
    </source>
</reference>
<gene>
    <name evidence="9" type="ORF">E2D65_15335</name>
</gene>
<evidence type="ECO:0000256" key="2">
    <source>
        <dbReference type="ARBA" id="ARBA00005745"/>
    </source>
</evidence>
<sequence length="392" mass="44371">MPTSSVRWMRTNACYYLRRRSMFDISSVLAPLRSLLTPVSIGWSRAEVWLGRKTFNASDRLMIYEDLAFLLDNNVKLEDAVKGMMENRREGTLRPRASVYCLKEVAQALKQGKPLDVGLRRWIPRNEAAIIQSGVKEKRLADSLRRAIYLVLAVRDIRSTMLERLISPMVLFFSLVALACMMSWNFLPQLETLKPRDQWQGSLVWMAVISDAFGQHLSLWIIGTLFIFAWVYWSFGNLTSRARLFMDAFPPWSIYREVQGATFLLNFAALSRAQVKNEDALSQLSLHGSPWLRQRLNAAHRLMKSGCSLGQSLADSGYRFPSRDAINRLKLLTQGDGGETIIDSFARNQLERTLAGIKSLAGWLNLLIYALSGLYMALVAFSTQNLSAVTGA</sequence>
<keyword evidence="4 7" id="KW-0812">Transmembrane</keyword>
<dbReference type="PANTHER" id="PTHR30012:SF0">
    <property type="entry name" value="TYPE II SECRETION SYSTEM PROTEIN F-RELATED"/>
    <property type="match status" value="1"/>
</dbReference>
<dbReference type="EMBL" id="AAIFEU010000014">
    <property type="protein sequence ID" value="ECD6073905.1"/>
    <property type="molecule type" value="Genomic_DNA"/>
</dbReference>
<keyword evidence="6 7" id="KW-0472">Membrane</keyword>
<feature type="transmembrane region" description="Helical" evidence="7">
    <location>
        <begin position="217"/>
        <end position="235"/>
    </location>
</feature>
<dbReference type="InterPro" id="IPR042094">
    <property type="entry name" value="T2SS_GspF_sf"/>
</dbReference>
<evidence type="ECO:0000313" key="9">
    <source>
        <dbReference type="EMBL" id="ECD6073905.1"/>
    </source>
</evidence>
<dbReference type="Pfam" id="PF00482">
    <property type="entry name" value="T2SSF"/>
    <property type="match status" value="2"/>
</dbReference>
<dbReference type="PANTHER" id="PTHR30012">
    <property type="entry name" value="GENERAL SECRETION PATHWAY PROTEIN"/>
    <property type="match status" value="1"/>
</dbReference>
<evidence type="ECO:0000259" key="8">
    <source>
        <dbReference type="Pfam" id="PF00482"/>
    </source>
</evidence>
<dbReference type="GO" id="GO:0005886">
    <property type="term" value="C:plasma membrane"/>
    <property type="evidence" value="ECO:0007669"/>
    <property type="project" value="UniProtKB-SubCell"/>
</dbReference>
<dbReference type="InterPro" id="IPR018076">
    <property type="entry name" value="T2SS_GspF_dom"/>
</dbReference>
<evidence type="ECO:0000256" key="4">
    <source>
        <dbReference type="ARBA" id="ARBA00022692"/>
    </source>
</evidence>
<accession>A0A5Y2FL88</accession>